<keyword evidence="8" id="KW-1185">Reference proteome</keyword>
<sequence>MSFTISLTLFAGMQMFKQQLASTEYMTIVGGLIGSLVFFLIFSLVALYYVNKIAQTKYAPVVVSATPAKKKR</sequence>
<evidence type="ECO:0000256" key="2">
    <source>
        <dbReference type="ARBA" id="ARBA00007279"/>
    </source>
</evidence>
<gene>
    <name evidence="7" type="ORF">KUTeg_018605</name>
</gene>
<dbReference type="Proteomes" id="UP001217089">
    <property type="component" value="Unassembled WGS sequence"/>
</dbReference>
<name>A0ABQ9EN46_TEGGR</name>
<comment type="caution">
    <text evidence="7">The sequence shown here is derived from an EMBL/GenBank/DDBJ whole genome shotgun (WGS) entry which is preliminary data.</text>
</comment>
<evidence type="ECO:0000313" key="8">
    <source>
        <dbReference type="Proteomes" id="UP001217089"/>
    </source>
</evidence>
<evidence type="ECO:0000256" key="4">
    <source>
        <dbReference type="ARBA" id="ARBA00022989"/>
    </source>
</evidence>
<dbReference type="InterPro" id="IPR018614">
    <property type="entry name" value="KRTCAP2"/>
</dbReference>
<dbReference type="Pfam" id="PF09775">
    <property type="entry name" value="Keratin_assoc"/>
    <property type="match status" value="1"/>
</dbReference>
<keyword evidence="4 6" id="KW-1133">Transmembrane helix</keyword>
<organism evidence="7 8">
    <name type="scientific">Tegillarca granosa</name>
    <name type="common">Malaysian cockle</name>
    <name type="synonym">Anadara granosa</name>
    <dbReference type="NCBI Taxonomy" id="220873"/>
    <lineage>
        <taxon>Eukaryota</taxon>
        <taxon>Metazoa</taxon>
        <taxon>Spiralia</taxon>
        <taxon>Lophotrochozoa</taxon>
        <taxon>Mollusca</taxon>
        <taxon>Bivalvia</taxon>
        <taxon>Autobranchia</taxon>
        <taxon>Pteriomorphia</taxon>
        <taxon>Arcoida</taxon>
        <taxon>Arcoidea</taxon>
        <taxon>Arcidae</taxon>
        <taxon>Tegillarca</taxon>
    </lineage>
</organism>
<keyword evidence="5 6" id="KW-0472">Membrane</keyword>
<feature type="transmembrane region" description="Helical" evidence="6">
    <location>
        <begin position="25"/>
        <end position="50"/>
    </location>
</feature>
<protein>
    <recommendedName>
        <fullName evidence="9">Dolichyl-diphosphooligosaccharide--protein glycosyltransferase subunit KCP2</fullName>
    </recommendedName>
</protein>
<evidence type="ECO:0000313" key="7">
    <source>
        <dbReference type="EMBL" id="KAJ8305022.1"/>
    </source>
</evidence>
<reference evidence="7 8" key="1">
    <citation type="submission" date="2022-12" db="EMBL/GenBank/DDBJ databases">
        <title>Chromosome-level genome of Tegillarca granosa.</title>
        <authorList>
            <person name="Kim J."/>
        </authorList>
    </citation>
    <scope>NUCLEOTIDE SEQUENCE [LARGE SCALE GENOMIC DNA]</scope>
    <source>
        <strain evidence="7">Teg-2019</strain>
        <tissue evidence="7">Adductor muscle</tissue>
    </source>
</reference>
<evidence type="ECO:0008006" key="9">
    <source>
        <dbReference type="Google" id="ProtNLM"/>
    </source>
</evidence>
<proteinExistence type="inferred from homology"/>
<evidence type="ECO:0000256" key="3">
    <source>
        <dbReference type="ARBA" id="ARBA00022692"/>
    </source>
</evidence>
<evidence type="ECO:0000256" key="1">
    <source>
        <dbReference type="ARBA" id="ARBA00004141"/>
    </source>
</evidence>
<comment type="similarity">
    <text evidence="2">Belongs to the KRTCAP2 family.</text>
</comment>
<dbReference type="PANTHER" id="PTHR32001">
    <property type="entry name" value="KERATINOCYTE-ASSOCIATED PROTEIN 2"/>
    <property type="match status" value="1"/>
</dbReference>
<dbReference type="EMBL" id="JARBDR010000903">
    <property type="protein sequence ID" value="KAJ8305022.1"/>
    <property type="molecule type" value="Genomic_DNA"/>
</dbReference>
<accession>A0ABQ9EN46</accession>
<dbReference type="PANTHER" id="PTHR32001:SF1">
    <property type="entry name" value="KERATINOCYTE-ASSOCIATED PROTEIN 2"/>
    <property type="match status" value="1"/>
</dbReference>
<evidence type="ECO:0000256" key="5">
    <source>
        <dbReference type="ARBA" id="ARBA00023136"/>
    </source>
</evidence>
<evidence type="ECO:0000256" key="6">
    <source>
        <dbReference type="SAM" id="Phobius"/>
    </source>
</evidence>
<keyword evidence="3 6" id="KW-0812">Transmembrane</keyword>
<comment type="subcellular location">
    <subcellularLocation>
        <location evidence="1">Membrane</location>
        <topology evidence="1">Multi-pass membrane protein</topology>
    </subcellularLocation>
</comment>